<comment type="subcellular location">
    <subcellularLocation>
        <location evidence="1">Nucleus</location>
    </subcellularLocation>
</comment>
<protein>
    <submittedName>
        <fullName evidence="5">Chromobox 3</fullName>
    </submittedName>
</protein>
<keyword evidence="2" id="KW-0539">Nucleus</keyword>
<dbReference type="InterPro" id="IPR000953">
    <property type="entry name" value="Chromo/chromo_shadow_dom"/>
</dbReference>
<name>A0A2S2R7F2_9HEMI</name>
<dbReference type="GO" id="GO:0005694">
    <property type="term" value="C:chromosome"/>
    <property type="evidence" value="ECO:0007669"/>
    <property type="project" value="UniProtKB-ARBA"/>
</dbReference>
<dbReference type="InterPro" id="IPR051219">
    <property type="entry name" value="Heterochromatin_chromo-domain"/>
</dbReference>
<dbReference type="GO" id="GO:0005634">
    <property type="term" value="C:nucleus"/>
    <property type="evidence" value="ECO:0007669"/>
    <property type="project" value="UniProtKB-SubCell"/>
</dbReference>
<dbReference type="PRINTS" id="PR00504">
    <property type="entry name" value="CHROMODOMAIN"/>
</dbReference>
<reference evidence="5" key="1">
    <citation type="submission" date="2018-04" db="EMBL/GenBank/DDBJ databases">
        <title>Transcriptome assembly of Sipha flava.</title>
        <authorList>
            <person name="Scully E.D."/>
            <person name="Geib S.M."/>
            <person name="Palmer N.A."/>
            <person name="Koch K."/>
            <person name="Bradshaw J."/>
            <person name="Heng-Moss T."/>
            <person name="Sarath G."/>
        </authorList>
    </citation>
    <scope>NUCLEOTIDE SEQUENCE</scope>
</reference>
<feature type="region of interest" description="Disordered" evidence="3">
    <location>
        <begin position="238"/>
        <end position="257"/>
    </location>
</feature>
<dbReference type="PANTHER" id="PTHR22812">
    <property type="entry name" value="CHROMOBOX PROTEIN"/>
    <property type="match status" value="1"/>
</dbReference>
<sequence>MVLMNQFSCSPLIMKPAAVETEIEGSGFRNGAIKKDYTVEKVLNKCTINGKLYYYLKWKNFSDKNNSWEPEENLQCKSLIKEYEAQSKREKKLKKKIQKSIINDRSKYRKKESTITKKTMPEEKVILINQKSSFTQNNSTLKRKIKPNAKVTINNKKITDGTIAGSTSLVKVNPSEDREKDSTLKKYTKPKEKVTLINQKSNFTQKNSTLKRKIKPNEKVTLNNKKITDATIAGSTSLVKVNPSEDREKDSTLKQKN</sequence>
<dbReference type="InterPro" id="IPR016197">
    <property type="entry name" value="Chromo-like_dom_sf"/>
</dbReference>
<feature type="compositionally biased region" description="Basic and acidic residues" evidence="3">
    <location>
        <begin position="243"/>
        <end position="257"/>
    </location>
</feature>
<evidence type="ECO:0000313" key="5">
    <source>
        <dbReference type="EMBL" id="MBY85894.1"/>
    </source>
</evidence>
<feature type="domain" description="Chromo" evidence="4">
    <location>
        <begin position="37"/>
        <end position="95"/>
    </location>
</feature>
<dbReference type="SMART" id="SM00298">
    <property type="entry name" value="CHROMO"/>
    <property type="match status" value="1"/>
</dbReference>
<dbReference type="PROSITE" id="PS00598">
    <property type="entry name" value="CHROMO_1"/>
    <property type="match status" value="1"/>
</dbReference>
<dbReference type="Pfam" id="PF00385">
    <property type="entry name" value="Chromo"/>
    <property type="match status" value="1"/>
</dbReference>
<dbReference type="InterPro" id="IPR023780">
    <property type="entry name" value="Chromo_domain"/>
</dbReference>
<dbReference type="EMBL" id="GGMS01016691">
    <property type="protein sequence ID" value="MBY85894.1"/>
    <property type="molecule type" value="Transcribed_RNA"/>
</dbReference>
<organism evidence="5">
    <name type="scientific">Sipha flava</name>
    <name type="common">yellow sugarcane aphid</name>
    <dbReference type="NCBI Taxonomy" id="143950"/>
    <lineage>
        <taxon>Eukaryota</taxon>
        <taxon>Metazoa</taxon>
        <taxon>Ecdysozoa</taxon>
        <taxon>Arthropoda</taxon>
        <taxon>Hexapoda</taxon>
        <taxon>Insecta</taxon>
        <taxon>Pterygota</taxon>
        <taxon>Neoptera</taxon>
        <taxon>Paraneoptera</taxon>
        <taxon>Hemiptera</taxon>
        <taxon>Sternorrhyncha</taxon>
        <taxon>Aphidomorpha</taxon>
        <taxon>Aphidoidea</taxon>
        <taxon>Aphididae</taxon>
        <taxon>Sipha</taxon>
    </lineage>
</organism>
<evidence type="ECO:0000256" key="2">
    <source>
        <dbReference type="ARBA" id="ARBA00023242"/>
    </source>
</evidence>
<evidence type="ECO:0000256" key="3">
    <source>
        <dbReference type="SAM" id="MobiDB-lite"/>
    </source>
</evidence>
<accession>A0A2S2R7F2</accession>
<evidence type="ECO:0000256" key="1">
    <source>
        <dbReference type="ARBA" id="ARBA00004123"/>
    </source>
</evidence>
<gene>
    <name evidence="5" type="primary">Cbx3_0</name>
    <name evidence="5" type="ORF">g.4195</name>
</gene>
<dbReference type="SUPFAM" id="SSF54160">
    <property type="entry name" value="Chromo domain-like"/>
    <property type="match status" value="1"/>
</dbReference>
<dbReference type="PROSITE" id="PS50013">
    <property type="entry name" value="CHROMO_2"/>
    <property type="match status" value="1"/>
</dbReference>
<dbReference type="InterPro" id="IPR017984">
    <property type="entry name" value="Chromo_dom_subgr"/>
</dbReference>
<dbReference type="AlphaFoldDB" id="A0A2S2R7F2"/>
<proteinExistence type="predicted"/>
<dbReference type="InterPro" id="IPR023779">
    <property type="entry name" value="Chromodomain_CS"/>
</dbReference>
<evidence type="ECO:0000259" key="4">
    <source>
        <dbReference type="PROSITE" id="PS50013"/>
    </source>
</evidence>
<dbReference type="Gene3D" id="2.40.50.40">
    <property type="match status" value="1"/>
</dbReference>